<accession>A0A450T444</accession>
<evidence type="ECO:0000256" key="1">
    <source>
        <dbReference type="SAM" id="SignalP"/>
    </source>
</evidence>
<dbReference type="EMBL" id="CAADEY010000079">
    <property type="protein sequence ID" value="VFJ60223.1"/>
    <property type="molecule type" value="Genomic_DNA"/>
</dbReference>
<keyword evidence="1" id="KW-0732">Signal</keyword>
<sequence length="60" mass="6508">MKHYLKYAFLGMCCFLGNAVNAGDFQPMSPEQMDATEGSYFFMPPMPGNGPSTAYPGPHG</sequence>
<feature type="chain" id="PRO_5036113375" evidence="1">
    <location>
        <begin position="23"/>
        <end position="60"/>
    </location>
</feature>
<dbReference type="EMBL" id="CAADEX010000100">
    <property type="protein sequence ID" value="VFJ61363.1"/>
    <property type="molecule type" value="Genomic_DNA"/>
</dbReference>
<dbReference type="AlphaFoldDB" id="A0A450T444"/>
<reference evidence="3" key="1">
    <citation type="submission" date="2019-02" db="EMBL/GenBank/DDBJ databases">
        <authorList>
            <person name="Gruber-Vodicka R. H."/>
            <person name="Seah K. B. B."/>
        </authorList>
    </citation>
    <scope>NUCLEOTIDE SEQUENCE</scope>
    <source>
        <strain evidence="2">BECK_DK161</strain>
        <strain evidence="3">BECK_DK47</strain>
    </source>
</reference>
<evidence type="ECO:0000313" key="3">
    <source>
        <dbReference type="EMBL" id="VFJ61363.1"/>
    </source>
</evidence>
<feature type="signal peptide" evidence="1">
    <location>
        <begin position="1"/>
        <end position="22"/>
    </location>
</feature>
<name>A0A450T444_9GAMM</name>
<evidence type="ECO:0000313" key="2">
    <source>
        <dbReference type="EMBL" id="VFJ60223.1"/>
    </source>
</evidence>
<organism evidence="3">
    <name type="scientific">Candidatus Kentrum sp. DK</name>
    <dbReference type="NCBI Taxonomy" id="2126562"/>
    <lineage>
        <taxon>Bacteria</taxon>
        <taxon>Pseudomonadati</taxon>
        <taxon>Pseudomonadota</taxon>
        <taxon>Gammaproteobacteria</taxon>
        <taxon>Candidatus Kentrum</taxon>
    </lineage>
</organism>
<protein>
    <submittedName>
        <fullName evidence="3">Uncharacterized protein</fullName>
    </submittedName>
</protein>
<gene>
    <name evidence="3" type="ORF">BECKDK2373B_GA0170837_110014</name>
    <name evidence="2" type="ORF">BECKDK2373C_GA0170839_10799</name>
</gene>
<proteinExistence type="predicted"/>